<evidence type="ECO:0000313" key="2">
    <source>
        <dbReference type="EMBL" id="TVU13388.1"/>
    </source>
</evidence>
<dbReference type="AlphaFoldDB" id="A0A5J9TR87"/>
<protein>
    <recommendedName>
        <fullName evidence="1">Zinc finger PMZ-type domain-containing protein</fullName>
    </recommendedName>
</protein>
<comment type="caution">
    <text evidence="2">The sequence shown here is derived from an EMBL/GenBank/DDBJ whole genome shotgun (WGS) entry which is preliminary data.</text>
</comment>
<dbReference type="PANTHER" id="PTHR47718">
    <property type="entry name" value="OS01G0519700 PROTEIN"/>
    <property type="match status" value="1"/>
</dbReference>
<reference evidence="2 3" key="1">
    <citation type="journal article" date="2019" name="Sci. Rep.">
        <title>A high-quality genome of Eragrostis curvula grass provides insights into Poaceae evolution and supports new strategies to enhance forage quality.</title>
        <authorList>
            <person name="Carballo J."/>
            <person name="Santos B.A.C.M."/>
            <person name="Zappacosta D."/>
            <person name="Garbus I."/>
            <person name="Selva J.P."/>
            <person name="Gallo C.A."/>
            <person name="Diaz A."/>
            <person name="Albertini E."/>
            <person name="Caccamo M."/>
            <person name="Echenique V."/>
        </authorList>
    </citation>
    <scope>NUCLEOTIDE SEQUENCE [LARGE SCALE GENOMIC DNA]</scope>
    <source>
        <strain evidence="3">cv. Victoria</strain>
        <tissue evidence="2">Leaf</tissue>
    </source>
</reference>
<dbReference type="Pfam" id="PF03101">
    <property type="entry name" value="FAR1"/>
    <property type="match status" value="1"/>
</dbReference>
<dbReference type="GO" id="GO:0008270">
    <property type="term" value="F:zinc ion binding"/>
    <property type="evidence" value="ECO:0007669"/>
    <property type="project" value="InterPro"/>
</dbReference>
<dbReference type="EMBL" id="RWGY01000034">
    <property type="protein sequence ID" value="TVU13388.1"/>
    <property type="molecule type" value="Genomic_DNA"/>
</dbReference>
<dbReference type="Gramene" id="TVU13388">
    <property type="protein sequence ID" value="TVU13388"/>
    <property type="gene ID" value="EJB05_40441"/>
</dbReference>
<proteinExistence type="predicted"/>
<accession>A0A5J9TR87</accession>
<dbReference type="Pfam" id="PF10551">
    <property type="entry name" value="MULE"/>
    <property type="match status" value="1"/>
</dbReference>
<evidence type="ECO:0000259" key="1">
    <source>
        <dbReference type="SMART" id="SM00575"/>
    </source>
</evidence>
<dbReference type="SMART" id="SM00575">
    <property type="entry name" value="ZnF_PMZ"/>
    <property type="match status" value="1"/>
</dbReference>
<dbReference type="OrthoDB" id="2407438at2759"/>
<dbReference type="InterPro" id="IPR018289">
    <property type="entry name" value="MULE_transposase_dom"/>
</dbReference>
<feature type="domain" description="Zinc finger PMZ-type" evidence="1">
    <location>
        <begin position="580"/>
        <end position="607"/>
    </location>
</feature>
<dbReference type="InterPro" id="IPR006564">
    <property type="entry name" value="Znf_PMZ"/>
</dbReference>
<sequence length="827" mass="95445">MLAQNVLFTCSCTIHHNTNAKSCSMERNTPWIPQIGMTFSSAEEVGMFWVFYGGQIGFNVRKKYENRSDLDNVITSSRFVCSSQGYRAKDKRDHLTKVPRAETRTGCNVHMGIMLDRDSGHYILHDLVTEHNHMLQLPETTHLMPSQRKISKAQATDIDMADDSGIKPKEAHELASRYVGGISNLSYTCRDHRNYLRTKRQRELKYGEAASILRYFQNKIAENPSFQYALQLDVEEQITNIFWADAKMVIDYAHFGDVVTFDTTFGTNKDYRPFGVFVGFNQFRETTIFGAALMYDETCDSFRWLFSTFLAAHNHKEPRTIFTDQDVAMGKAIAELFLNTWHGLCTWHISQNAVKHLNKQKIVSKKKAEGKQKIVSKKKTEGKQKVTCKDKTEDTCILADFSACMYEHEDISKFEEVFHTMRSKVQKETWLDSIYKLKEKLAECCMTNVFTLGMRSTQLSESFNSDLKCYLKVDLDVFRFFKHFERVVQEKRDKELESEYESRKKIPRLKMRTPMLLQASETYTPPIFEAFQGEYERSMATYARPSVNSDGYIVGMEALGKESTFEKEQTVTSNISEQTVSCSCRLFERIGILCAYALKVLDLMNIKQLPDHYILKRWTRAARNEIVEDSNGRRAIENPKLQASRRYKSMSHKFSCLASRVADNEECSMLVDNALNNLFKEVERKLKESHPAPIENDAREVSQLPEHLSHVAGLKKRDVQKTGSKRKKDWVQKMYKRNKTESTTITNISQLQENKENLMMQSETGPPERNHQVFQEKEFSQPLVETHSDINNQETEINGFPGYVQLLMGYSDGNELDSEGPCGNEDK</sequence>
<gene>
    <name evidence="2" type="ORF">EJB05_40441</name>
</gene>
<dbReference type="PANTHER" id="PTHR47718:SF2">
    <property type="entry name" value="PROTEIN FAR1-RELATED SEQUENCE 5-LIKE"/>
    <property type="match status" value="1"/>
</dbReference>
<name>A0A5J9TR87_9POAL</name>
<organism evidence="2 3">
    <name type="scientific">Eragrostis curvula</name>
    <name type="common">weeping love grass</name>
    <dbReference type="NCBI Taxonomy" id="38414"/>
    <lineage>
        <taxon>Eukaryota</taxon>
        <taxon>Viridiplantae</taxon>
        <taxon>Streptophyta</taxon>
        <taxon>Embryophyta</taxon>
        <taxon>Tracheophyta</taxon>
        <taxon>Spermatophyta</taxon>
        <taxon>Magnoliopsida</taxon>
        <taxon>Liliopsida</taxon>
        <taxon>Poales</taxon>
        <taxon>Poaceae</taxon>
        <taxon>PACMAD clade</taxon>
        <taxon>Chloridoideae</taxon>
        <taxon>Eragrostideae</taxon>
        <taxon>Eragrostidinae</taxon>
        <taxon>Eragrostis</taxon>
    </lineage>
</organism>
<dbReference type="Proteomes" id="UP000324897">
    <property type="component" value="Unassembled WGS sequence"/>
</dbReference>
<keyword evidence="3" id="KW-1185">Reference proteome</keyword>
<dbReference type="InterPro" id="IPR004330">
    <property type="entry name" value="FAR1_DNA_bnd_dom"/>
</dbReference>
<evidence type="ECO:0000313" key="3">
    <source>
        <dbReference type="Proteomes" id="UP000324897"/>
    </source>
</evidence>